<keyword evidence="5" id="KW-1185">Reference proteome</keyword>
<dbReference type="Pfam" id="PF02371">
    <property type="entry name" value="Transposase_20"/>
    <property type="match status" value="1"/>
</dbReference>
<reference evidence="4 5" key="1">
    <citation type="submission" date="2023-09" db="EMBL/GenBank/DDBJ databases">
        <authorList>
            <person name="Rey-Velasco X."/>
        </authorList>
    </citation>
    <scope>NUCLEOTIDE SEQUENCE [LARGE SCALE GENOMIC DNA]</scope>
    <source>
        <strain evidence="4 5">F394</strain>
    </source>
</reference>
<dbReference type="EMBL" id="JAVRHT010000081">
    <property type="protein sequence ID" value="MDT0633298.1"/>
    <property type="molecule type" value="Genomic_DNA"/>
</dbReference>
<organism evidence="4 5">
    <name type="scientific">Rubrivirga litoralis</name>
    <dbReference type="NCBI Taxonomy" id="3075598"/>
    <lineage>
        <taxon>Bacteria</taxon>
        <taxon>Pseudomonadati</taxon>
        <taxon>Rhodothermota</taxon>
        <taxon>Rhodothermia</taxon>
        <taxon>Rhodothermales</taxon>
        <taxon>Rubricoccaceae</taxon>
        <taxon>Rubrivirga</taxon>
    </lineage>
</organism>
<evidence type="ECO:0000313" key="4">
    <source>
        <dbReference type="EMBL" id="MDT0633298.1"/>
    </source>
</evidence>
<evidence type="ECO:0000256" key="1">
    <source>
        <dbReference type="SAM" id="Coils"/>
    </source>
</evidence>
<feature type="domain" description="Transposase IS110-like N-terminal" evidence="2">
    <location>
        <begin position="38"/>
        <end position="179"/>
    </location>
</feature>
<feature type="coiled-coil region" evidence="1">
    <location>
        <begin position="258"/>
        <end position="292"/>
    </location>
</feature>
<feature type="domain" description="Transposase IS116/IS110/IS902 C-terminal" evidence="3">
    <location>
        <begin position="299"/>
        <end position="378"/>
    </location>
</feature>
<dbReference type="Pfam" id="PF01548">
    <property type="entry name" value="DEDD_Tnp_IS110"/>
    <property type="match status" value="1"/>
</dbReference>
<keyword evidence="1" id="KW-0175">Coiled coil</keyword>
<dbReference type="InterPro" id="IPR002525">
    <property type="entry name" value="Transp_IS110-like_N"/>
</dbReference>
<comment type="caution">
    <text evidence="4">The sequence shown here is derived from an EMBL/GenBank/DDBJ whole genome shotgun (WGS) entry which is preliminary data.</text>
</comment>
<dbReference type="PANTHER" id="PTHR33055">
    <property type="entry name" value="TRANSPOSASE FOR INSERTION SEQUENCE ELEMENT IS1111A"/>
    <property type="match status" value="1"/>
</dbReference>
<dbReference type="Proteomes" id="UP001267426">
    <property type="component" value="Unassembled WGS sequence"/>
</dbReference>
<dbReference type="InterPro" id="IPR003346">
    <property type="entry name" value="Transposase_20"/>
</dbReference>
<sequence length="428" mass="47258">MKIRSIPAPDKARPVLLLAADVSRDTLHLFSRFESGHHEVVAEDVIPNRTEAVERALAEAATLAAEHGLRGVRVLCEASGGYERALLAVARRAGHQTALISAEQVGQLTKAESLDTGKTDRKDARVIHLAAAMGRTQRHRDLPEPYVVLRHLTAFHDDEVRVTSAIRTRLQATLRDLFPDYDRSAQFTFSKTGRALLHGRLLCPHRLAQLGRTRLLATLRRRVPGVKTATGERLVTAAEASVRSAPPPAVAAVLSDRLAALVAELEVHEGQAEALKERIEALGAELKARDQLPPIDEAVSGITLFNLARIVGQTGPLSDFATKRQLLRYAGMNLRERESGQYKGQTRLSKKGRPMLRKVLGQAVFPVLRGDRLLGARYAERRERMVEQKARVAAMRKLLTVVWGAHRSREPFDPARVHVCQSEYALAA</sequence>
<evidence type="ECO:0000259" key="3">
    <source>
        <dbReference type="Pfam" id="PF02371"/>
    </source>
</evidence>
<dbReference type="InterPro" id="IPR047650">
    <property type="entry name" value="Transpos_IS110"/>
</dbReference>
<accession>A0ABU3BVI4</accession>
<name>A0ABU3BVI4_9BACT</name>
<proteinExistence type="predicted"/>
<evidence type="ECO:0000259" key="2">
    <source>
        <dbReference type="Pfam" id="PF01548"/>
    </source>
</evidence>
<dbReference type="RefSeq" id="WP_311666056.1">
    <property type="nucleotide sequence ID" value="NZ_JAVRHT010000081.1"/>
</dbReference>
<protein>
    <submittedName>
        <fullName evidence="4">Transposase</fullName>
    </submittedName>
</protein>
<gene>
    <name evidence="4" type="ORF">RM540_16225</name>
</gene>
<evidence type="ECO:0000313" key="5">
    <source>
        <dbReference type="Proteomes" id="UP001267426"/>
    </source>
</evidence>
<dbReference type="PANTHER" id="PTHR33055:SF3">
    <property type="entry name" value="PUTATIVE TRANSPOSASE FOR IS117-RELATED"/>
    <property type="match status" value="1"/>
</dbReference>